<dbReference type="AlphaFoldDB" id="A0AAP0LVX5"/>
<evidence type="ECO:0000256" key="1">
    <source>
        <dbReference type="SAM" id="MobiDB-lite"/>
    </source>
</evidence>
<evidence type="ECO:0000313" key="2">
    <source>
        <dbReference type="EMBL" id="KAK9187891.1"/>
    </source>
</evidence>
<sequence length="73" mass="8039">MEAIESLKQKTEEDDEFAEESNDEETDALEGIFYLVANSSKSSGKHDEETIVIGGSHNPLIALRAKLGLIFIN</sequence>
<feature type="compositionally biased region" description="Basic and acidic residues" evidence="1">
    <location>
        <begin position="1"/>
        <end position="11"/>
    </location>
</feature>
<accession>A0AAP0LVX5</accession>
<reference evidence="2 3" key="1">
    <citation type="submission" date="2024-05" db="EMBL/GenBank/DDBJ databases">
        <title>Haplotype-resolved chromosome-level genome assembly of Huyou (Citrus changshanensis).</title>
        <authorList>
            <person name="Miao C."/>
            <person name="Chen W."/>
            <person name="Wu Y."/>
            <person name="Wang L."/>
            <person name="Zhao S."/>
            <person name="Grierson D."/>
            <person name="Xu C."/>
            <person name="Chen K."/>
        </authorList>
    </citation>
    <scope>NUCLEOTIDE SEQUENCE [LARGE SCALE GENOMIC DNA]</scope>
    <source>
        <strain evidence="2">01-14</strain>
        <tissue evidence="2">Leaf</tissue>
    </source>
</reference>
<organism evidence="2 3">
    <name type="scientific">Citrus x changshan-huyou</name>
    <dbReference type="NCBI Taxonomy" id="2935761"/>
    <lineage>
        <taxon>Eukaryota</taxon>
        <taxon>Viridiplantae</taxon>
        <taxon>Streptophyta</taxon>
        <taxon>Embryophyta</taxon>
        <taxon>Tracheophyta</taxon>
        <taxon>Spermatophyta</taxon>
        <taxon>Magnoliopsida</taxon>
        <taxon>eudicotyledons</taxon>
        <taxon>Gunneridae</taxon>
        <taxon>Pentapetalae</taxon>
        <taxon>rosids</taxon>
        <taxon>malvids</taxon>
        <taxon>Sapindales</taxon>
        <taxon>Rutaceae</taxon>
        <taxon>Aurantioideae</taxon>
        <taxon>Citrus</taxon>
    </lineage>
</organism>
<feature type="region of interest" description="Disordered" evidence="1">
    <location>
        <begin position="1"/>
        <end position="26"/>
    </location>
</feature>
<feature type="compositionally biased region" description="Acidic residues" evidence="1">
    <location>
        <begin position="12"/>
        <end position="26"/>
    </location>
</feature>
<evidence type="ECO:0000313" key="3">
    <source>
        <dbReference type="Proteomes" id="UP001428341"/>
    </source>
</evidence>
<keyword evidence="3" id="KW-1185">Reference proteome</keyword>
<gene>
    <name evidence="2" type="ORF">WN944_019290</name>
</gene>
<proteinExistence type="predicted"/>
<comment type="caution">
    <text evidence="2">The sequence shown here is derived from an EMBL/GenBank/DDBJ whole genome shotgun (WGS) entry which is preliminary data.</text>
</comment>
<protein>
    <submittedName>
        <fullName evidence="2">Uncharacterized protein</fullName>
    </submittedName>
</protein>
<name>A0AAP0LVX5_9ROSI</name>
<dbReference type="Proteomes" id="UP001428341">
    <property type="component" value="Unassembled WGS sequence"/>
</dbReference>
<dbReference type="EMBL" id="JBCGBO010000007">
    <property type="protein sequence ID" value="KAK9187891.1"/>
    <property type="molecule type" value="Genomic_DNA"/>
</dbReference>